<organism evidence="3 4">
    <name type="scientific">Candidatus Giovannonibacteria bacterium RIFCSPLOWO2_01_FULL_46_13</name>
    <dbReference type="NCBI Taxonomy" id="1798352"/>
    <lineage>
        <taxon>Bacteria</taxon>
        <taxon>Candidatus Giovannoniibacteriota</taxon>
    </lineage>
</organism>
<keyword evidence="1" id="KW-0378">Hydrolase</keyword>
<dbReference type="GO" id="GO:0016788">
    <property type="term" value="F:hydrolase activity, acting on ester bonds"/>
    <property type="evidence" value="ECO:0007669"/>
    <property type="project" value="InterPro"/>
</dbReference>
<dbReference type="SUPFAM" id="SSF51556">
    <property type="entry name" value="Metallo-dependent hydrolases"/>
    <property type="match status" value="1"/>
</dbReference>
<dbReference type="PROSITE" id="PS01091">
    <property type="entry name" value="TATD_3"/>
    <property type="match status" value="1"/>
</dbReference>
<dbReference type="EMBL" id="MFIE01000017">
    <property type="protein sequence ID" value="OGF82559.1"/>
    <property type="molecule type" value="Genomic_DNA"/>
</dbReference>
<dbReference type="InterPro" id="IPR001130">
    <property type="entry name" value="TatD-like"/>
</dbReference>
<accession>A0A1F5X3U1</accession>
<comment type="caution">
    <text evidence="3">The sequence shown here is derived from an EMBL/GenBank/DDBJ whole genome shotgun (WGS) entry which is preliminary data.</text>
</comment>
<keyword evidence="2" id="KW-0479">Metal-binding</keyword>
<dbReference type="GO" id="GO:0046872">
    <property type="term" value="F:metal ion binding"/>
    <property type="evidence" value="ECO:0007669"/>
    <property type="project" value="UniProtKB-KW"/>
</dbReference>
<sequence length="280" mass="31680">MRLFDVHTHVQFQAFKEDFREVLKRALDSGTWMINVGTQRDTSEAAIKLAHEYDEGLWATVGLHPIHTSKSFHDAQELGADPSASSGFTSRGEEFDYEIYKKLAEDPKVVAIGECGLDYYRLEEDTKAKQKEIFEKQVALAHDVKKPLMIHCREAFADLIGILKNKKEELRSPRDGGPGVIHFFSGTTEDADELMELGFSFSFGGVTTFARAYEKLLKHIPLEKILLETDAPYVAPVPYRGKRNEPAYVLEVAQKISRVKNIPVEEVAEKTFANAQRIFL</sequence>
<reference evidence="3 4" key="1">
    <citation type="journal article" date="2016" name="Nat. Commun.">
        <title>Thousands of microbial genomes shed light on interconnected biogeochemical processes in an aquifer system.</title>
        <authorList>
            <person name="Anantharaman K."/>
            <person name="Brown C.T."/>
            <person name="Hug L.A."/>
            <person name="Sharon I."/>
            <person name="Castelle C.J."/>
            <person name="Probst A.J."/>
            <person name="Thomas B.C."/>
            <person name="Singh A."/>
            <person name="Wilkins M.J."/>
            <person name="Karaoz U."/>
            <person name="Brodie E.L."/>
            <person name="Williams K.H."/>
            <person name="Hubbard S.S."/>
            <person name="Banfield J.F."/>
        </authorList>
    </citation>
    <scope>NUCLEOTIDE SEQUENCE [LARGE SCALE GENOMIC DNA]</scope>
</reference>
<dbReference type="PIRSF" id="PIRSF005902">
    <property type="entry name" value="DNase_TatD"/>
    <property type="match status" value="1"/>
</dbReference>
<feature type="binding site" evidence="2">
    <location>
        <position position="230"/>
    </location>
    <ligand>
        <name>a divalent metal cation</name>
        <dbReference type="ChEBI" id="CHEBI:60240"/>
        <label>1</label>
    </ligand>
</feature>
<dbReference type="Gene3D" id="3.20.20.140">
    <property type="entry name" value="Metal-dependent hydrolases"/>
    <property type="match status" value="1"/>
</dbReference>
<evidence type="ECO:0008006" key="5">
    <source>
        <dbReference type="Google" id="ProtNLM"/>
    </source>
</evidence>
<protein>
    <recommendedName>
        <fullName evidence="5">Hydrolase TatD</fullName>
    </recommendedName>
</protein>
<gene>
    <name evidence="3" type="ORF">A3B18_01150</name>
</gene>
<feature type="binding site" evidence="2">
    <location>
        <position position="182"/>
    </location>
    <ligand>
        <name>a divalent metal cation</name>
        <dbReference type="ChEBI" id="CHEBI:60240"/>
        <label>2</label>
    </ligand>
</feature>
<dbReference type="Pfam" id="PF01026">
    <property type="entry name" value="TatD_DNase"/>
    <property type="match status" value="1"/>
</dbReference>
<dbReference type="InterPro" id="IPR018228">
    <property type="entry name" value="DNase_TatD-rel_CS"/>
</dbReference>
<dbReference type="Proteomes" id="UP000178684">
    <property type="component" value="Unassembled WGS sequence"/>
</dbReference>
<evidence type="ECO:0000256" key="1">
    <source>
        <dbReference type="ARBA" id="ARBA00022801"/>
    </source>
</evidence>
<feature type="binding site" evidence="2">
    <location>
        <position position="151"/>
    </location>
    <ligand>
        <name>a divalent metal cation</name>
        <dbReference type="ChEBI" id="CHEBI:60240"/>
        <label>2</label>
    </ligand>
</feature>
<feature type="binding site" evidence="2">
    <location>
        <position position="7"/>
    </location>
    <ligand>
        <name>a divalent metal cation</name>
        <dbReference type="ChEBI" id="CHEBI:60240"/>
        <label>1</label>
    </ligand>
</feature>
<dbReference type="InterPro" id="IPR032466">
    <property type="entry name" value="Metal_Hydrolase"/>
</dbReference>
<name>A0A1F5X3U1_9BACT</name>
<feature type="binding site" evidence="2">
    <location>
        <position position="9"/>
    </location>
    <ligand>
        <name>a divalent metal cation</name>
        <dbReference type="ChEBI" id="CHEBI:60240"/>
        <label>1</label>
    </ligand>
</feature>
<evidence type="ECO:0000313" key="3">
    <source>
        <dbReference type="EMBL" id="OGF82559.1"/>
    </source>
</evidence>
<proteinExistence type="predicted"/>
<dbReference type="CDD" id="cd01310">
    <property type="entry name" value="TatD_DNAse"/>
    <property type="match status" value="1"/>
</dbReference>
<dbReference type="PANTHER" id="PTHR46124">
    <property type="entry name" value="D-AMINOACYL-TRNA DEACYLASE"/>
    <property type="match status" value="1"/>
</dbReference>
<dbReference type="AlphaFoldDB" id="A0A1F5X3U1"/>
<feature type="binding site" evidence="2">
    <location>
        <position position="114"/>
    </location>
    <ligand>
        <name>a divalent metal cation</name>
        <dbReference type="ChEBI" id="CHEBI:60240"/>
        <label>1</label>
    </ligand>
</feature>
<dbReference type="PANTHER" id="PTHR46124:SF2">
    <property type="entry name" value="D-AMINOACYL-TRNA DEACYLASE"/>
    <property type="match status" value="1"/>
</dbReference>
<evidence type="ECO:0000256" key="2">
    <source>
        <dbReference type="PIRSR" id="PIRSR005902-1"/>
    </source>
</evidence>
<evidence type="ECO:0000313" key="4">
    <source>
        <dbReference type="Proteomes" id="UP000178684"/>
    </source>
</evidence>